<keyword evidence="2" id="KW-1185">Reference proteome</keyword>
<name>A0A2U8I6Z6_9GAMM</name>
<gene>
    <name evidence="1" type="ORF">CCS41_10790</name>
</gene>
<dbReference type="AlphaFoldDB" id="A0A2U8I6Z6"/>
<dbReference type="KEGG" id="fsm:CCS41_10790"/>
<protein>
    <submittedName>
        <fullName evidence="1">Uncharacterized protein</fullName>
    </submittedName>
</protein>
<dbReference type="EMBL" id="CP021659">
    <property type="protein sequence ID" value="AWK14849.1"/>
    <property type="molecule type" value="Genomic_DNA"/>
</dbReference>
<reference evidence="1 2" key="1">
    <citation type="submission" date="2017-05" db="EMBL/GenBank/DDBJ databases">
        <title>Genome sequence of Candidatus Fukatsuia symbiotica and Candidatus Hamiltonella defensa from Acyrthosiphon pisum strain 5D.</title>
        <authorList>
            <person name="Patel V.A."/>
            <person name="Chevignon G."/>
            <person name="Russell J.A."/>
            <person name="Oliver K.M."/>
        </authorList>
    </citation>
    <scope>NUCLEOTIDE SEQUENCE [LARGE SCALE GENOMIC DNA]</scope>
    <source>
        <strain evidence="1 2">5D</strain>
    </source>
</reference>
<dbReference type="RefSeq" id="WP_072550010.1">
    <property type="nucleotide sequence ID" value="NZ_CP021659.1"/>
</dbReference>
<organism evidence="1 2">
    <name type="scientific">Candidatus Fukatsuia symbiotica</name>
    <dbReference type="NCBI Taxonomy" id="1878942"/>
    <lineage>
        <taxon>Bacteria</taxon>
        <taxon>Pseudomonadati</taxon>
        <taxon>Pseudomonadota</taxon>
        <taxon>Gammaproteobacteria</taxon>
        <taxon>Enterobacterales</taxon>
        <taxon>Yersiniaceae</taxon>
        <taxon>Candidatus Fukatsuia</taxon>
    </lineage>
</organism>
<proteinExistence type="predicted"/>
<dbReference type="Proteomes" id="UP000261875">
    <property type="component" value="Chromosome"/>
</dbReference>
<accession>A0A2U8I6Z6</accession>
<evidence type="ECO:0000313" key="2">
    <source>
        <dbReference type="Proteomes" id="UP000261875"/>
    </source>
</evidence>
<sequence length="362" mass="41070">MTMRVMPVGASGSELIVEPCKTEKKQPPSNRFIDILKELFEWLKSIFTKFISESDIQDTLLKAQKYSATPSDKKNQSELITQLTALINKLPYDFKEHVEYTIDKINNNIIITYDTYSTTISINGVIDNGVIDNVLRKVNDKLRKLNLVLELSDLRVTQEFENCPPSADSQTTPIVVPQTLSTLQECPNVVMENSSPTDSVATKIEQIKKNTNEVLEEIIAFLNMNPPLEQNDKKLRTTRSERIIGSLMTYSSALVENIEELSNVCSKEIPPQDSPNLWYLDISNIKILDSIKELSTLSSIHKRYESDNGTNPDFMSDFHTKINEIVSNNSLTVDISNFQNELNRIFEKVQNILSVLSTQKEA</sequence>
<dbReference type="STRING" id="1878942.GCA_900128755_01105"/>
<evidence type="ECO:0000313" key="1">
    <source>
        <dbReference type="EMBL" id="AWK14849.1"/>
    </source>
</evidence>